<sequence length="262" mass="29059">MISRTTCLAGLGGWALLTALVAARPAAPAPPVGRAVPAAKTRVLLSATAAQSFWRRYSCAPLWQLSSSGNSARSGFFGRSGFRIDFALLRVQRDADNPHIYRVEGKSRCLKNMAVPFQGVIVLKQVYQAPMEPNTLPRYTVVGTFEFVEQRIARNTGTYRGTVAADVTPEGSRLGLANIEGSPVGFCGYKFEGQWRSTEGEVERVVWADNWRTLAGQIFQDFEIGDRMPSINPKYAERGWSRYWDNDEWWADTPGTSARLSL</sequence>
<dbReference type="OrthoDB" id="880022at2"/>
<evidence type="ECO:0000313" key="3">
    <source>
        <dbReference type="Proteomes" id="UP000248553"/>
    </source>
</evidence>
<keyword evidence="1" id="KW-0732">Signal</keyword>
<reference evidence="3" key="1">
    <citation type="submission" date="2018-05" db="EMBL/GenBank/DDBJ databases">
        <authorList>
            <person name="Nie L."/>
        </authorList>
    </citation>
    <scope>NUCLEOTIDE SEQUENCE [LARGE SCALE GENOMIC DNA]</scope>
    <source>
        <strain evidence="3">NL</strain>
    </source>
</reference>
<evidence type="ECO:0000256" key="1">
    <source>
        <dbReference type="SAM" id="SignalP"/>
    </source>
</evidence>
<dbReference type="EMBL" id="QHKM01000001">
    <property type="protein sequence ID" value="RAK70389.1"/>
    <property type="molecule type" value="Genomic_DNA"/>
</dbReference>
<feature type="chain" id="PRO_5016245395" evidence="1">
    <location>
        <begin position="24"/>
        <end position="262"/>
    </location>
</feature>
<gene>
    <name evidence="2" type="ORF">DLM85_06000</name>
</gene>
<protein>
    <submittedName>
        <fullName evidence="2">Uncharacterized protein</fullName>
    </submittedName>
</protein>
<proteinExistence type="predicted"/>
<organism evidence="2 3">
    <name type="scientific">Hymenobacter edaphi</name>
    <dbReference type="NCBI Taxonomy" id="2211146"/>
    <lineage>
        <taxon>Bacteria</taxon>
        <taxon>Pseudomonadati</taxon>
        <taxon>Bacteroidota</taxon>
        <taxon>Cytophagia</taxon>
        <taxon>Cytophagales</taxon>
        <taxon>Hymenobacteraceae</taxon>
        <taxon>Hymenobacter</taxon>
    </lineage>
</organism>
<dbReference type="RefSeq" id="WP_111477139.1">
    <property type="nucleotide sequence ID" value="NZ_QHKM01000001.1"/>
</dbReference>
<keyword evidence="3" id="KW-1185">Reference proteome</keyword>
<name>A0A328BUS9_9BACT</name>
<dbReference type="AlphaFoldDB" id="A0A328BUS9"/>
<dbReference type="Proteomes" id="UP000248553">
    <property type="component" value="Unassembled WGS sequence"/>
</dbReference>
<evidence type="ECO:0000313" key="2">
    <source>
        <dbReference type="EMBL" id="RAK70389.1"/>
    </source>
</evidence>
<feature type="signal peptide" evidence="1">
    <location>
        <begin position="1"/>
        <end position="23"/>
    </location>
</feature>
<comment type="caution">
    <text evidence="2">The sequence shown here is derived from an EMBL/GenBank/DDBJ whole genome shotgun (WGS) entry which is preliminary data.</text>
</comment>
<accession>A0A328BUS9</accession>